<organism evidence="1 2">
    <name type="scientific">Neisseria weixii</name>
    <dbReference type="NCBI Taxonomy" id="1853276"/>
    <lineage>
        <taxon>Bacteria</taxon>
        <taxon>Pseudomonadati</taxon>
        <taxon>Pseudomonadota</taxon>
        <taxon>Betaproteobacteria</taxon>
        <taxon>Neisseriales</taxon>
        <taxon>Neisseriaceae</taxon>
        <taxon>Neisseria</taxon>
    </lineage>
</organism>
<dbReference type="RefSeq" id="WP_123803553.1">
    <property type="nucleotide sequence ID" value="NZ_RPFL01000001.1"/>
</dbReference>
<dbReference type="EMBL" id="RPFL01000001">
    <property type="protein sequence ID" value="RPD90826.1"/>
    <property type="molecule type" value="Genomic_DNA"/>
</dbReference>
<dbReference type="Proteomes" id="UP000272412">
    <property type="component" value="Unassembled WGS sequence"/>
</dbReference>
<dbReference type="OrthoDB" id="8607325at2"/>
<protein>
    <submittedName>
        <fullName evidence="1">Uncharacterized protein</fullName>
    </submittedName>
</protein>
<reference evidence="1 2" key="1">
    <citation type="submission" date="2018-11" db="EMBL/GenBank/DDBJ databases">
        <title>Neisseria weixii sp. nov. isolated from the rectal contents of plateau pika (Ochotona cruzoniae).</title>
        <authorList>
            <person name="Zhang G."/>
        </authorList>
    </citation>
    <scope>NUCLEOTIDE SEQUENCE [LARGE SCALE GENOMIC DNA]</scope>
    <source>
        <strain evidence="1 2">10009</strain>
    </source>
</reference>
<comment type="caution">
    <text evidence="1">The sequence shown here is derived from an EMBL/GenBank/DDBJ whole genome shotgun (WGS) entry which is preliminary data.</text>
</comment>
<evidence type="ECO:0000313" key="2">
    <source>
        <dbReference type="Proteomes" id="UP000272412"/>
    </source>
</evidence>
<gene>
    <name evidence="1" type="ORF">EGK74_00275</name>
</gene>
<dbReference type="AlphaFoldDB" id="A0A3N4NBK7"/>
<sequence>MSFGYLIMTSQPCDCLIKTRNKNFNFIGKFSDWYAYFRFCEGNFYTIRNGEIESELTQAGVDFLKNVYDKNGLKFIFADVLLKNREGESDYIKDIEKLMKNEGLPILRLNQDLKINLRQAYFIKA</sequence>
<accession>A0A3N4NBK7</accession>
<name>A0A3N4NBK7_9NEIS</name>
<keyword evidence="2" id="KW-1185">Reference proteome</keyword>
<proteinExistence type="predicted"/>
<evidence type="ECO:0000313" key="1">
    <source>
        <dbReference type="EMBL" id="RPD90826.1"/>
    </source>
</evidence>